<keyword evidence="2" id="KW-1185">Reference proteome</keyword>
<dbReference type="OrthoDB" id="343560at2"/>
<protein>
    <submittedName>
        <fullName evidence="1">Uncharacterized protein</fullName>
    </submittedName>
</protein>
<dbReference type="KEGG" id="ccot:CCAX7_64210"/>
<accession>A0A402CQJ1</accession>
<proteinExistence type="predicted"/>
<dbReference type="InterPro" id="IPR025461">
    <property type="entry name" value="ABA4-like"/>
</dbReference>
<dbReference type="RefSeq" id="WP_119319740.1">
    <property type="nucleotide sequence ID" value="NZ_AP025739.1"/>
</dbReference>
<dbReference type="PANTHER" id="PTHR34543:SF1">
    <property type="entry name" value="PROTEIN ABA DEFICIENT 4, CHLOROPLASTIC"/>
    <property type="match status" value="1"/>
</dbReference>
<gene>
    <name evidence="1" type="ORF">CCAX7_64210</name>
</gene>
<dbReference type="AlphaFoldDB" id="A0A402CQJ1"/>
<dbReference type="EMBL" id="AP025739">
    <property type="protein sequence ID" value="BDI34370.1"/>
    <property type="molecule type" value="Genomic_DNA"/>
</dbReference>
<sequence length="469" mass="49831">MDHWFALASLLVAPFWALLIFAPRWRVTVKIAESPWIAAPAALAYLVLILPRIGAIAPTIMHPSLPGVAALLGSPVGAFLGWAHFLAFDLFMGRWIFLEARRDNLSSLLISPILYLTLMFGPIGFLTFLMLRAAVRSWRAGQIRRSVASVLQALNASTPLMLLFWFNVALIGAATAGLVLDHRIITGAPAWLKPLKFAISVAIYSATLAWTLSFLPAGARIVRALSWTMASMVGIEMVIIPLQAFRGTTSHFNHSTPLDTVLFGVMGIAITVLWVAQIVASAQLLRTKIADRALALGIRLGSALTVVGMTVGFLMTAPTAAQMASAAALHVMPVVGAHTVGAPDGGAGLPFLGWSTRAGDLRVAHFVGLHALQLLPLAALLLGLSRWSETVRLRLVGIFGAGYLGAIGLLVWQALRGESIVRPDGATLGLWSVLSVAVLLIAIIAIFQGRHEVRTSAIDAGELVGQGGG</sequence>
<dbReference type="Proteomes" id="UP000287394">
    <property type="component" value="Chromosome"/>
</dbReference>
<reference evidence="1 2" key="1">
    <citation type="journal article" date="2019" name="Int. J. Syst. Evol. Microbiol.">
        <title>Capsulimonas corticalis gen. nov., sp. nov., an aerobic capsulated bacterium, of a novel bacterial order, Capsulimonadales ord. nov., of the class Armatimonadia of the phylum Armatimonadetes.</title>
        <authorList>
            <person name="Li J."/>
            <person name="Kudo C."/>
            <person name="Tonouchi A."/>
        </authorList>
    </citation>
    <scope>NUCLEOTIDE SEQUENCE [LARGE SCALE GENOMIC DNA]</scope>
    <source>
        <strain evidence="1 2">AX-7</strain>
    </source>
</reference>
<evidence type="ECO:0000313" key="1">
    <source>
        <dbReference type="EMBL" id="BDI34370.1"/>
    </source>
</evidence>
<dbReference type="PANTHER" id="PTHR34543">
    <property type="entry name" value="PROTEIN ABA DEFICIENT 4, CHLOROPLASTIC"/>
    <property type="match status" value="1"/>
</dbReference>
<dbReference type="Pfam" id="PF14108">
    <property type="entry name" value="ABA4-like"/>
    <property type="match status" value="1"/>
</dbReference>
<name>A0A402CQJ1_9BACT</name>
<organism evidence="1 2">
    <name type="scientific">Capsulimonas corticalis</name>
    <dbReference type="NCBI Taxonomy" id="2219043"/>
    <lineage>
        <taxon>Bacteria</taxon>
        <taxon>Bacillati</taxon>
        <taxon>Armatimonadota</taxon>
        <taxon>Armatimonadia</taxon>
        <taxon>Capsulimonadales</taxon>
        <taxon>Capsulimonadaceae</taxon>
        <taxon>Capsulimonas</taxon>
    </lineage>
</organism>
<evidence type="ECO:0000313" key="2">
    <source>
        <dbReference type="Proteomes" id="UP000287394"/>
    </source>
</evidence>